<sequence length="494" mass="50917">MAKQGILAKSKPSGATNTLLYSAPVDASASTVLTVNEQGGSGTTYDVALKNYDQKMTLGSSSYLLHEGDAITGYLMTLNTALPKTANLTGGTTITSVDAESTFKFESFYIPPFTEIVVKKRAVRAVTVESVSGNFAVGETFVTGSGGNTATATIFAVAQGSGSTIVSIGPTTLAGSGSEFAAGDSITASGGATGTIATGGIGTANNEFTFTESGGTEQMYLGVTLTVFTDRVYRFNVADSSMSGLVFKLSTTVNGEYGPDGDFTATTDNGTEYTTGKTTNGTAGSSGAYVQYDFSQDASLTGNLYVYEGTTSGNAGAGYGGSDRYLTTSDSFTYTQLYVYDITGTWTNSTDQFLFGGVTYTITAQTAGAYGYIRSYSGTTAYVVKGINSADFTTSSTFQDCPKLAGATRTAVTVSSIDVATTAVETQEYLRKDNTLAADSAEEIKSLVVGPGERLIVECAAAEANFVLIGFEDASTAFTTRTYAADAASSSASG</sequence>
<evidence type="ECO:0000313" key="2">
    <source>
        <dbReference type="Proteomes" id="UP000502917"/>
    </source>
</evidence>
<dbReference type="Proteomes" id="UP000502917">
    <property type="component" value="Segment"/>
</dbReference>
<evidence type="ECO:0008006" key="3">
    <source>
        <dbReference type="Google" id="ProtNLM"/>
    </source>
</evidence>
<proteinExistence type="predicted"/>
<gene>
    <name evidence="1" type="ORF">CPYG_00065</name>
</gene>
<protein>
    <recommendedName>
        <fullName evidence="3">Fiber</fullName>
    </recommendedName>
</protein>
<organism evidence="1 2">
    <name type="scientific">Cyanophage P-SS1</name>
    <dbReference type="NCBI Taxonomy" id="889957"/>
    <lineage>
        <taxon>Viruses</taxon>
        <taxon>Duplodnaviria</taxon>
        <taxon>Heunggongvirae</taxon>
        <taxon>Uroviricota</taxon>
        <taxon>Caudoviricetes</taxon>
        <taxon>Pantevenvirales</taxon>
        <taxon>Kyanoviridae</taxon>
        <taxon>Ronodorvirus</taxon>
        <taxon>Ronodorvirus ssm4</taxon>
    </lineage>
</organism>
<reference evidence="1 2" key="1">
    <citation type="submission" date="2010-12" db="EMBL/GenBank/DDBJ databases">
        <title>The Genome Sequence of Cyanophage P-SS1.</title>
        <authorList>
            <consortium name="The Broad Institute Genome Sequencing Platform"/>
            <person name="Henn M.R."/>
            <person name="Sullivan M.S."/>
            <person name="Osburne M.S."/>
            <person name="Levin J."/>
            <person name="Malboeuf C."/>
            <person name="Casali M."/>
            <person name="Russ C."/>
            <person name="Lennon N."/>
            <person name="Chapman S.B."/>
            <person name="Erlich R."/>
            <person name="Young S.K."/>
            <person name="Yandava C."/>
            <person name="Zeng Q."/>
            <person name="Alvarado L."/>
            <person name="Anderson S."/>
            <person name="Berlin A."/>
            <person name="Chen Z."/>
            <person name="Freedman E."/>
            <person name="Gellesch M."/>
            <person name="Goldberg J."/>
            <person name="Green L."/>
            <person name="Griggs A."/>
            <person name="Gujja S."/>
            <person name="Heilman E.R."/>
            <person name="Heiman D."/>
            <person name="Hollinger A."/>
            <person name="Howarth C."/>
            <person name="Larson L."/>
            <person name="Mehta T."/>
            <person name="Pearson M."/>
            <person name="Roberts A."/>
            <person name="Ryan E."/>
            <person name="Saif S."/>
            <person name="Shea T."/>
            <person name="Shenoy N."/>
            <person name="Sisk P."/>
            <person name="Stolte C."/>
            <person name="Sykes S."/>
            <person name="White J."/>
            <person name="Yu Q."/>
            <person name="Coleman M.L."/>
            <person name="Huang K.H."/>
            <person name="Weigele P.R."/>
            <person name="DeFrancesco A.S."/>
            <person name="Kern S.E."/>
            <person name="Thompson L.R."/>
            <person name="Fu R."/>
            <person name="Hombeck B."/>
            <person name="Chisholm S.W."/>
            <person name="Haas B."/>
            <person name="Nusbaum C."/>
            <person name="Birren B."/>
        </authorList>
    </citation>
    <scope>NUCLEOTIDE SEQUENCE [LARGE SCALE GENOMIC DNA]</scope>
    <source>
        <strain evidence="1 2">P-SS1</strain>
    </source>
</reference>
<dbReference type="EMBL" id="JF974306">
    <property type="protein sequence ID" value="AGF91360.1"/>
    <property type="molecule type" value="Genomic_DNA"/>
</dbReference>
<evidence type="ECO:0000313" key="1">
    <source>
        <dbReference type="EMBL" id="AGF91360.1"/>
    </source>
</evidence>
<name>M1PKA2_9CAUD</name>
<accession>M1PKA2</accession>